<keyword evidence="2" id="KW-1185">Reference proteome</keyword>
<dbReference type="STRING" id="500635.MITSMUL_04829"/>
<proteinExistence type="predicted"/>
<evidence type="ECO:0000313" key="1">
    <source>
        <dbReference type="EMBL" id="EEX68757.1"/>
    </source>
</evidence>
<comment type="caution">
    <text evidence="1">The sequence shown here is derived from an EMBL/GenBank/DDBJ whole genome shotgun (WGS) entry which is preliminary data.</text>
</comment>
<dbReference type="Proteomes" id="UP000003671">
    <property type="component" value="Unassembled WGS sequence"/>
</dbReference>
<dbReference type="HOGENOM" id="CLU_2479914_0_0_9"/>
<name>C9KN18_9FIRM</name>
<protein>
    <submittedName>
        <fullName evidence="1">Uncharacterized protein</fullName>
    </submittedName>
</protein>
<dbReference type="AlphaFoldDB" id="C9KN18"/>
<reference evidence="1" key="1">
    <citation type="submission" date="2009-09" db="EMBL/GenBank/DDBJ databases">
        <authorList>
            <person name="Weinstock G."/>
            <person name="Sodergren E."/>
            <person name="Clifton S."/>
            <person name="Fulton L."/>
            <person name="Fulton B."/>
            <person name="Courtney L."/>
            <person name="Fronick C."/>
            <person name="Harrison M."/>
            <person name="Strong C."/>
            <person name="Farmer C."/>
            <person name="Delahaunty K."/>
            <person name="Markovic C."/>
            <person name="Hall O."/>
            <person name="Minx P."/>
            <person name="Tomlinson C."/>
            <person name="Mitreva M."/>
            <person name="Nelson J."/>
            <person name="Hou S."/>
            <person name="Wollam A."/>
            <person name="Pepin K.H."/>
            <person name="Johnson M."/>
            <person name="Bhonagiri V."/>
            <person name="Nash W.E."/>
            <person name="Warren W."/>
            <person name="Chinwalla A."/>
            <person name="Mardis E.R."/>
            <person name="Wilson R.K."/>
        </authorList>
    </citation>
    <scope>NUCLEOTIDE SEQUENCE [LARGE SCALE GENOMIC DNA]</scope>
    <source>
        <strain evidence="1">DSM 20544</strain>
    </source>
</reference>
<sequence length="87" mass="10466">MVLCQYTSFINDCNIILFIDEICNIYKTNRLHLTFSEKPCENRKFSVNSNPHYLNVSVTLHWTENQENYLCILCRFYRNEKNPSRNP</sequence>
<organism evidence="1 2">
    <name type="scientific">Mitsuokella multacida DSM 20544</name>
    <dbReference type="NCBI Taxonomy" id="500635"/>
    <lineage>
        <taxon>Bacteria</taxon>
        <taxon>Bacillati</taxon>
        <taxon>Bacillota</taxon>
        <taxon>Negativicutes</taxon>
        <taxon>Selenomonadales</taxon>
        <taxon>Selenomonadaceae</taxon>
        <taxon>Mitsuokella</taxon>
    </lineage>
</organism>
<gene>
    <name evidence="1" type="ORF">MITSMUL_04829</name>
</gene>
<dbReference type="EMBL" id="ABWK02000017">
    <property type="protein sequence ID" value="EEX68757.1"/>
    <property type="molecule type" value="Genomic_DNA"/>
</dbReference>
<evidence type="ECO:0000313" key="2">
    <source>
        <dbReference type="Proteomes" id="UP000003671"/>
    </source>
</evidence>
<accession>C9KN18</accession>